<protein>
    <submittedName>
        <fullName evidence="3">Predicted protein</fullName>
    </submittedName>
</protein>
<evidence type="ECO:0000313" key="3">
    <source>
        <dbReference type="EMBL" id="EEH56330.1"/>
    </source>
</evidence>
<accession>C1MUH3</accession>
<dbReference type="InterPro" id="IPR009030">
    <property type="entry name" value="Growth_fac_rcpt_cys_sf"/>
</dbReference>
<dbReference type="SMART" id="SM01411">
    <property type="entry name" value="Ephrin_rec_like"/>
    <property type="match status" value="3"/>
</dbReference>
<keyword evidence="1" id="KW-0732">Signal</keyword>
<evidence type="ECO:0000256" key="1">
    <source>
        <dbReference type="SAM" id="SignalP"/>
    </source>
</evidence>
<keyword evidence="4" id="KW-1185">Reference proteome</keyword>
<dbReference type="SUPFAM" id="SSF57184">
    <property type="entry name" value="Growth factor receptor domain"/>
    <property type="match status" value="1"/>
</dbReference>
<dbReference type="STRING" id="564608.C1MUH3"/>
<feature type="domain" description="Tyrosine-protein kinase ephrin type A/B receptor-like" evidence="2">
    <location>
        <begin position="107"/>
        <end position="142"/>
    </location>
</feature>
<reference evidence="3 4" key="1">
    <citation type="journal article" date="2009" name="Science">
        <title>Green evolution and dynamic adaptations revealed by genomes of the marine picoeukaryotes Micromonas.</title>
        <authorList>
            <person name="Worden A.Z."/>
            <person name="Lee J.H."/>
            <person name="Mock T."/>
            <person name="Rouze P."/>
            <person name="Simmons M.P."/>
            <person name="Aerts A.L."/>
            <person name="Allen A.E."/>
            <person name="Cuvelier M.L."/>
            <person name="Derelle E."/>
            <person name="Everett M.V."/>
            <person name="Foulon E."/>
            <person name="Grimwood J."/>
            <person name="Gundlach H."/>
            <person name="Henrissat B."/>
            <person name="Napoli C."/>
            <person name="McDonald S.M."/>
            <person name="Parker M.S."/>
            <person name="Rombauts S."/>
            <person name="Salamov A."/>
            <person name="Von Dassow P."/>
            <person name="Badger J.H."/>
            <person name="Coutinho P.M."/>
            <person name="Demir E."/>
            <person name="Dubchak I."/>
            <person name="Gentemann C."/>
            <person name="Eikrem W."/>
            <person name="Gready J.E."/>
            <person name="John U."/>
            <person name="Lanier W."/>
            <person name="Lindquist E.A."/>
            <person name="Lucas S."/>
            <person name="Mayer K.F."/>
            <person name="Moreau H."/>
            <person name="Not F."/>
            <person name="Otillar R."/>
            <person name="Panaud O."/>
            <person name="Pangilinan J."/>
            <person name="Paulsen I."/>
            <person name="Piegu B."/>
            <person name="Poliakov A."/>
            <person name="Robbens S."/>
            <person name="Schmutz J."/>
            <person name="Toulza E."/>
            <person name="Wyss T."/>
            <person name="Zelensky A."/>
            <person name="Zhou K."/>
            <person name="Armbrust E.V."/>
            <person name="Bhattacharya D."/>
            <person name="Goodenough U.W."/>
            <person name="Van de Peer Y."/>
            <person name="Grigoriev I.V."/>
        </authorList>
    </citation>
    <scope>NUCLEOTIDE SEQUENCE [LARGE SCALE GENOMIC DNA]</scope>
    <source>
        <strain evidence="3 4">CCMP1545</strain>
    </source>
</reference>
<proteinExistence type="predicted"/>
<gene>
    <name evidence="3" type="ORF">MICPUCDRAFT_58806</name>
</gene>
<dbReference type="KEGG" id="mpp:MICPUCDRAFT_58806"/>
<dbReference type="Gene3D" id="2.10.50.10">
    <property type="entry name" value="Tumor Necrosis Factor Receptor, subunit A, domain 2"/>
    <property type="match status" value="3"/>
</dbReference>
<name>C1MUH3_MICPC</name>
<dbReference type="PANTHER" id="PTHR46967:SF1">
    <property type="entry name" value="KERATIN-ASSOCIATED PROTEIN 16-1-LIKE"/>
    <property type="match status" value="1"/>
</dbReference>
<evidence type="ECO:0000313" key="4">
    <source>
        <dbReference type="Proteomes" id="UP000001876"/>
    </source>
</evidence>
<dbReference type="GeneID" id="9684638"/>
<dbReference type="SUPFAM" id="SSF57586">
    <property type="entry name" value="TNF receptor-like"/>
    <property type="match status" value="1"/>
</dbReference>
<dbReference type="RefSeq" id="XP_003059198.1">
    <property type="nucleotide sequence ID" value="XM_003059152.1"/>
</dbReference>
<dbReference type="Pfam" id="PF07699">
    <property type="entry name" value="Ephrin_rec_like"/>
    <property type="match status" value="2"/>
</dbReference>
<feature type="chain" id="PRO_5002912142" evidence="1">
    <location>
        <begin position="27"/>
        <end position="344"/>
    </location>
</feature>
<feature type="signal peptide" evidence="1">
    <location>
        <begin position="1"/>
        <end position="26"/>
    </location>
</feature>
<dbReference type="OrthoDB" id="2012039at2759"/>
<sequence>MARGLARAVSLLLAAALSLLPRVARAQECTPLSSISIFMVFQEDNPDQVFFSENGCLSGGGRGTGCCPGSECAVCEPNQVTSVSGKTMKWNSCMCEPCKPGSVQFRVGQSACVECPAGWYQPLEGQTECQQCPSGTFNPSTGRSENCVLCPPGTFSKSDILAYREATTKLYRGLNTEFDETAGAVVCTNCAAGTYQPSAGGRNAEECLPCPRGTYSDAGAAECTLCPAGFYQPHAGQAGAGSCLPCQAGKCSDTPGSVDCYQCCPVANLRCDAYLKRAQGFYGTVDWYGNGEDPGENIDDMYDIFLLQLCLRGCETYSVANWCATGTCTGISDALAAAIAAKGN</sequence>
<dbReference type="PANTHER" id="PTHR46967">
    <property type="entry name" value="INSULIN-LIKE GROWTH FACTOR BINDING PROTEIN,N-TERMINAL"/>
    <property type="match status" value="1"/>
</dbReference>
<dbReference type="EMBL" id="GG663740">
    <property type="protein sequence ID" value="EEH56330.1"/>
    <property type="molecule type" value="Genomic_DNA"/>
</dbReference>
<evidence type="ECO:0000259" key="2">
    <source>
        <dbReference type="Pfam" id="PF07699"/>
    </source>
</evidence>
<dbReference type="eggNOG" id="KOG1217">
    <property type="taxonomic scope" value="Eukaryota"/>
</dbReference>
<dbReference type="OMA" id="CQAGKCS"/>
<organism evidence="4">
    <name type="scientific">Micromonas pusilla (strain CCMP1545)</name>
    <name type="common">Picoplanktonic green alga</name>
    <dbReference type="NCBI Taxonomy" id="564608"/>
    <lineage>
        <taxon>Eukaryota</taxon>
        <taxon>Viridiplantae</taxon>
        <taxon>Chlorophyta</taxon>
        <taxon>Mamiellophyceae</taxon>
        <taxon>Mamiellales</taxon>
        <taxon>Mamiellaceae</taxon>
        <taxon>Micromonas</taxon>
    </lineage>
</organism>
<dbReference type="InterPro" id="IPR011641">
    <property type="entry name" value="Tyr-kin_ephrin_A/B_rcpt-like"/>
</dbReference>
<dbReference type="Proteomes" id="UP000001876">
    <property type="component" value="Unassembled WGS sequence"/>
</dbReference>
<dbReference type="AlphaFoldDB" id="C1MUH3"/>
<feature type="domain" description="Tyrosine-protein kinase ephrin type A/B receptor-like" evidence="2">
    <location>
        <begin position="213"/>
        <end position="263"/>
    </location>
</feature>